<organism evidence="2 3">
    <name type="scientific">Flavobacterium jejuense</name>
    <dbReference type="NCBI Taxonomy" id="1544455"/>
    <lineage>
        <taxon>Bacteria</taxon>
        <taxon>Pseudomonadati</taxon>
        <taxon>Bacteroidota</taxon>
        <taxon>Flavobacteriia</taxon>
        <taxon>Flavobacteriales</taxon>
        <taxon>Flavobacteriaceae</taxon>
        <taxon>Flavobacterium</taxon>
    </lineage>
</organism>
<feature type="transmembrane region" description="Helical" evidence="1">
    <location>
        <begin position="16"/>
        <end position="32"/>
    </location>
</feature>
<keyword evidence="1" id="KW-0812">Transmembrane</keyword>
<comment type="caution">
    <text evidence="2">The sequence shown here is derived from an EMBL/GenBank/DDBJ whole genome shotgun (WGS) entry which is preliminary data.</text>
</comment>
<reference evidence="2 3" key="2">
    <citation type="submission" date="2019-05" db="EMBL/GenBank/DDBJ databases">
        <authorList>
            <person name="Lianzixin W."/>
        </authorList>
    </citation>
    <scope>NUCLEOTIDE SEQUENCE [LARGE SCALE GENOMIC DNA]</scope>
    <source>
        <strain evidence="2 3">EC11</strain>
    </source>
</reference>
<keyword evidence="1" id="KW-0472">Membrane</keyword>
<evidence type="ECO:0000313" key="2">
    <source>
        <dbReference type="EMBL" id="NHN28083.1"/>
    </source>
</evidence>
<protein>
    <submittedName>
        <fullName evidence="2">Uncharacterized protein</fullName>
    </submittedName>
</protein>
<evidence type="ECO:0000256" key="1">
    <source>
        <dbReference type="SAM" id="Phobius"/>
    </source>
</evidence>
<reference evidence="3" key="1">
    <citation type="submission" date="2019-05" db="EMBL/GenBank/DDBJ databases">
        <title>Flavobacterium profundi sp. nov., isolated from a deep-sea seamount.</title>
        <authorList>
            <person name="Zhang D.-C."/>
        </authorList>
    </citation>
    <scope>NUCLEOTIDE SEQUENCE [LARGE SCALE GENOMIC DNA]</scope>
    <source>
        <strain evidence="3">EC11</strain>
    </source>
</reference>
<gene>
    <name evidence="2" type="ORF">FIA58_020590</name>
</gene>
<dbReference type="Proteomes" id="UP000817854">
    <property type="component" value="Unassembled WGS sequence"/>
</dbReference>
<keyword evidence="1" id="KW-1133">Transmembrane helix</keyword>
<dbReference type="EMBL" id="VEVQ02000023">
    <property type="protein sequence ID" value="NHN28083.1"/>
    <property type="molecule type" value="Genomic_DNA"/>
</dbReference>
<name>A0ABX0IXB4_9FLAO</name>
<accession>A0ABX0IXB4</accession>
<dbReference type="RefSeq" id="WP_165928970.1">
    <property type="nucleotide sequence ID" value="NZ_VEVQ02000023.1"/>
</dbReference>
<proteinExistence type="predicted"/>
<keyword evidence="3" id="KW-1185">Reference proteome</keyword>
<reference evidence="2 3" key="3">
    <citation type="submission" date="2020-02" db="EMBL/GenBank/DDBJ databases">
        <title>Flavobacterium profundi sp. nov., isolated from a deep-sea seamount.</title>
        <authorList>
            <person name="Zhang D.-C."/>
        </authorList>
    </citation>
    <scope>NUCLEOTIDE SEQUENCE [LARGE SCALE GENOMIC DNA]</scope>
    <source>
        <strain evidence="2 3">EC11</strain>
    </source>
</reference>
<evidence type="ECO:0000313" key="3">
    <source>
        <dbReference type="Proteomes" id="UP000817854"/>
    </source>
</evidence>
<sequence>MSKKKYIKIPYSQMKWWQFTIMIVLLIIALKIEKESAFSLLKLLLANAIAK</sequence>